<dbReference type="Pfam" id="PF08148">
    <property type="entry name" value="DSHCT"/>
    <property type="match status" value="1"/>
</dbReference>
<comment type="subcellular location">
    <subcellularLocation>
        <location evidence="1">Nucleus</location>
    </subcellularLocation>
</comment>
<dbReference type="InterPro" id="IPR048392">
    <property type="entry name" value="MTR4-like_stalk"/>
</dbReference>
<organism evidence="12 13">
    <name type="scientific">Tricholomella constricta</name>
    <dbReference type="NCBI Taxonomy" id="117010"/>
    <lineage>
        <taxon>Eukaryota</taxon>
        <taxon>Fungi</taxon>
        <taxon>Dikarya</taxon>
        <taxon>Basidiomycota</taxon>
        <taxon>Agaricomycotina</taxon>
        <taxon>Agaricomycetes</taxon>
        <taxon>Agaricomycetidae</taxon>
        <taxon>Agaricales</taxon>
        <taxon>Tricholomatineae</taxon>
        <taxon>Lyophyllaceae</taxon>
        <taxon>Tricholomella</taxon>
    </lineage>
</organism>
<dbReference type="CDD" id="cd13154">
    <property type="entry name" value="KOW_Mtr4"/>
    <property type="match status" value="1"/>
</dbReference>
<comment type="similarity">
    <text evidence="2">Belongs to the helicase family. SKI2 subfamily.</text>
</comment>
<dbReference type="GO" id="GO:0016787">
    <property type="term" value="F:hydrolase activity"/>
    <property type="evidence" value="ECO:0007669"/>
    <property type="project" value="UniProtKB-KW"/>
</dbReference>
<dbReference type="GO" id="GO:0000460">
    <property type="term" value="P:maturation of 5.8S rRNA"/>
    <property type="evidence" value="ECO:0007669"/>
    <property type="project" value="TreeGrafter"/>
</dbReference>
<accession>A0A8H5HE38</accession>
<dbReference type="GO" id="GO:0031499">
    <property type="term" value="C:TRAMP complex"/>
    <property type="evidence" value="ECO:0007669"/>
    <property type="project" value="UniProtKB-ARBA"/>
</dbReference>
<evidence type="ECO:0000256" key="5">
    <source>
        <dbReference type="ARBA" id="ARBA00022801"/>
    </source>
</evidence>
<dbReference type="EMBL" id="JAACJP010000010">
    <property type="protein sequence ID" value="KAF5381627.1"/>
    <property type="molecule type" value="Genomic_DNA"/>
</dbReference>
<dbReference type="AlphaFoldDB" id="A0A8H5HE38"/>
<dbReference type="FunFam" id="2.40.30.300:FF:000001">
    <property type="entry name" value="Mtr4 exosome RNA helicase"/>
    <property type="match status" value="1"/>
</dbReference>
<dbReference type="FunFam" id="3.40.50.300:FF:000083">
    <property type="entry name" value="ATP-dependent RNA helicase DOB1"/>
    <property type="match status" value="1"/>
</dbReference>
<dbReference type="FunFam" id="1.10.3380.30:FF:000002">
    <property type="entry name" value="superkiller viralicidic activity 2-like 2"/>
    <property type="match status" value="1"/>
</dbReference>
<dbReference type="InterPro" id="IPR016438">
    <property type="entry name" value="SKI2-like"/>
</dbReference>
<keyword evidence="5" id="KW-0378">Hydrolase</keyword>
<dbReference type="InterPro" id="IPR050699">
    <property type="entry name" value="RNA-DNA_Helicase"/>
</dbReference>
<feature type="region of interest" description="Disordered" evidence="9">
    <location>
        <begin position="352"/>
        <end position="383"/>
    </location>
</feature>
<dbReference type="CDD" id="cd18795">
    <property type="entry name" value="SF2_C_Ski2"/>
    <property type="match status" value="1"/>
</dbReference>
<dbReference type="InterPro" id="IPR014001">
    <property type="entry name" value="Helicase_ATP-bd"/>
</dbReference>
<dbReference type="Gene3D" id="3.40.50.300">
    <property type="entry name" value="P-loop containing nucleotide triphosphate hydrolases"/>
    <property type="match status" value="2"/>
</dbReference>
<keyword evidence="7" id="KW-0067">ATP-binding</keyword>
<feature type="domain" description="Helicase C-terminal" evidence="11">
    <location>
        <begin position="385"/>
        <end position="589"/>
    </location>
</feature>
<dbReference type="SMART" id="SM01142">
    <property type="entry name" value="DSHCT"/>
    <property type="match status" value="1"/>
</dbReference>
<keyword evidence="8" id="KW-0539">Nucleus</keyword>
<proteinExistence type="inferred from homology"/>
<evidence type="ECO:0000256" key="4">
    <source>
        <dbReference type="ARBA" id="ARBA00022741"/>
    </source>
</evidence>
<dbReference type="CDD" id="cd18024">
    <property type="entry name" value="DEXHc_Mtr4-like"/>
    <property type="match status" value="1"/>
</dbReference>
<dbReference type="InterPro" id="IPR011545">
    <property type="entry name" value="DEAD/DEAH_box_helicase_dom"/>
</dbReference>
<comment type="caution">
    <text evidence="12">The sequence shown here is derived from an EMBL/GenBank/DDBJ whole genome shotgun (WGS) entry which is preliminary data.</text>
</comment>
<dbReference type="GO" id="GO:0005524">
    <property type="term" value="F:ATP binding"/>
    <property type="evidence" value="ECO:0007669"/>
    <property type="project" value="UniProtKB-KW"/>
</dbReference>
<dbReference type="PANTHER" id="PTHR12131">
    <property type="entry name" value="ATP-DEPENDENT RNA AND DNA HELICASE"/>
    <property type="match status" value="1"/>
</dbReference>
<evidence type="ECO:0000256" key="2">
    <source>
        <dbReference type="ARBA" id="ARBA00010140"/>
    </source>
</evidence>
<evidence type="ECO:0000259" key="10">
    <source>
        <dbReference type="PROSITE" id="PS51192"/>
    </source>
</evidence>
<dbReference type="GO" id="GO:0003724">
    <property type="term" value="F:RNA helicase activity"/>
    <property type="evidence" value="ECO:0007669"/>
    <property type="project" value="InterPro"/>
</dbReference>
<evidence type="ECO:0000313" key="12">
    <source>
        <dbReference type="EMBL" id="KAF5381627.1"/>
    </source>
</evidence>
<sequence>MNSNDLFSFLDEVPPEDGDRHEEDAMQTDSAPSIKRKAKSPSREPSPQRNGDATLHDLDNEPGPSKKPRLTSAKPIVLDDFETEAKREVAASAGLTGSVDSSSRLELKHQVRHQVAVPPGYNYIPISKHVPPTKPAREYKFELDPFQKVSVYAIQRNESVLVSAHTSAGKTVVAEYAIAQCLNNKQRVIYTSPIKALSNQKYREMMAEFGDVGLMTGDVTINPSATCLVMTTEILRSMLYRGSEIMREVAWVIFDEIHYMRDKERGVVWEETIILLPHTVRYVFLSATIPNAMQFAEWICKSHEQPCHVVYTDFRPTPLQHYLFPAGDEGIYLVVNEKGEFREDNFSKAMGTLQDNMGEDPADSKGGKGRKGKTKKGGDKKGSSDISKIIRMIMLKNYNPVIVFAFSKRECEGLALTLSKFEFNSTEEQELVTNIFNNAIENLSPDDRQLPQITNLIPLLRRGIGIHHGGLLPILKEVIEILFQEGLIKVLFATETFSIGLNMPAKTVVFTTTRKFDGREFRNLSSGEYIQMSGRAGRRGLDDRGVVIMMCDEKLEPAAAKTMVKGEADRLDSAFHLGYNMVLNLMKVEGISPEFMLERCFFQFQSSAGIPLLEDELRQEEEARSTTVIPDEKLVSEYYEYRQQLDQMAADFREVITHPAYSLPFLQTGRLVKVKYQKLDFGWGVIVNYQKRLPPKNRPMPKAEELPPHEQYIIDVLLNCAVGGAVSKSRDNITATPGGVVPCPSGQKGIPLVVPVLLSTIEGISHIRLVMPKDLRQDQARETVWKSVLEVHRRFPDGVALLDPIQNMGIKDDKFKELVKKIESMELKMFSSPLHKDPRLPELYSLYSKKKEKNERIRGLKKRIQATHDVLQLEELKCRKRVLRRLAFTTSADIVDMKGRVACEISSGDELLLTELIFNGVFNPLLPEQCAALLSCFVFTEKSDQVTKLKEELAAPLRVMQEFARRIAKVSKESKLTIDEDEYVTSFKVELMDSVMQWCRGASFSEICKLTDQFEGSLIRVFRRLGELLRQMAQAAKVIGNDELKQKFEKASEMLERPNSVIFCSSLYL</sequence>
<evidence type="ECO:0000313" key="13">
    <source>
        <dbReference type="Proteomes" id="UP000565441"/>
    </source>
</evidence>
<dbReference type="SMART" id="SM00487">
    <property type="entry name" value="DEXDc"/>
    <property type="match status" value="1"/>
</dbReference>
<dbReference type="Gene3D" id="1.10.3380.30">
    <property type="match status" value="1"/>
</dbReference>
<dbReference type="PROSITE" id="PS51194">
    <property type="entry name" value="HELICASE_CTER"/>
    <property type="match status" value="1"/>
</dbReference>
<evidence type="ECO:0000256" key="6">
    <source>
        <dbReference type="ARBA" id="ARBA00022806"/>
    </source>
</evidence>
<name>A0A8H5HE38_9AGAR</name>
<protein>
    <recommendedName>
        <fullName evidence="14">Antiviral helicase</fullName>
    </recommendedName>
</protein>
<dbReference type="Pfam" id="PF13234">
    <property type="entry name" value="MTR4_beta-barrel"/>
    <property type="match status" value="1"/>
</dbReference>
<dbReference type="Pfam" id="PF21408">
    <property type="entry name" value="MTR4-like_stalk"/>
    <property type="match status" value="1"/>
</dbReference>
<keyword evidence="4" id="KW-0547">Nucleotide-binding</keyword>
<dbReference type="OrthoDB" id="64767at2759"/>
<dbReference type="SUPFAM" id="SSF52540">
    <property type="entry name" value="P-loop containing nucleoside triphosphate hydrolases"/>
    <property type="match status" value="1"/>
</dbReference>
<dbReference type="PANTHER" id="PTHR12131:SF7">
    <property type="entry name" value="EXOSOME RNA HELICASE MTR4"/>
    <property type="match status" value="1"/>
</dbReference>
<dbReference type="Pfam" id="PF00270">
    <property type="entry name" value="DEAD"/>
    <property type="match status" value="1"/>
</dbReference>
<evidence type="ECO:0008006" key="14">
    <source>
        <dbReference type="Google" id="ProtNLM"/>
    </source>
</evidence>
<evidence type="ECO:0000259" key="11">
    <source>
        <dbReference type="PROSITE" id="PS51194"/>
    </source>
</evidence>
<dbReference type="Pfam" id="PF00271">
    <property type="entry name" value="Helicase_C"/>
    <property type="match status" value="1"/>
</dbReference>
<reference evidence="12 13" key="1">
    <citation type="journal article" date="2020" name="ISME J.">
        <title>Uncovering the hidden diversity of litter-decomposition mechanisms in mushroom-forming fungi.</title>
        <authorList>
            <person name="Floudas D."/>
            <person name="Bentzer J."/>
            <person name="Ahren D."/>
            <person name="Johansson T."/>
            <person name="Persson P."/>
            <person name="Tunlid A."/>
        </authorList>
    </citation>
    <scope>NUCLEOTIDE SEQUENCE [LARGE SCALE GENOMIC DNA]</scope>
    <source>
        <strain evidence="12 13">CBS 661.87</strain>
    </source>
</reference>
<keyword evidence="6" id="KW-0347">Helicase</keyword>
<dbReference type="InterPro" id="IPR012961">
    <property type="entry name" value="Ski2/MTR4_C"/>
</dbReference>
<evidence type="ECO:0000256" key="3">
    <source>
        <dbReference type="ARBA" id="ARBA00022552"/>
    </source>
</evidence>
<dbReference type="PROSITE" id="PS51192">
    <property type="entry name" value="HELICASE_ATP_BIND_1"/>
    <property type="match status" value="1"/>
</dbReference>
<dbReference type="InterPro" id="IPR001650">
    <property type="entry name" value="Helicase_C-like"/>
</dbReference>
<dbReference type="InterPro" id="IPR027417">
    <property type="entry name" value="P-loop_NTPase"/>
</dbReference>
<feature type="domain" description="Helicase ATP-binding" evidence="10">
    <location>
        <begin position="151"/>
        <end position="307"/>
    </location>
</feature>
<dbReference type="GO" id="GO:0006401">
    <property type="term" value="P:RNA catabolic process"/>
    <property type="evidence" value="ECO:0007669"/>
    <property type="project" value="InterPro"/>
</dbReference>
<gene>
    <name evidence="12" type="ORF">D9615_005489</name>
</gene>
<dbReference type="InterPro" id="IPR025696">
    <property type="entry name" value="Beta-barrel_MTR4"/>
</dbReference>
<dbReference type="GO" id="GO:0003723">
    <property type="term" value="F:RNA binding"/>
    <property type="evidence" value="ECO:0007669"/>
    <property type="project" value="InterPro"/>
</dbReference>
<dbReference type="Gene3D" id="2.40.30.300">
    <property type="match status" value="1"/>
</dbReference>
<feature type="region of interest" description="Disordered" evidence="9">
    <location>
        <begin position="1"/>
        <end position="75"/>
    </location>
</feature>
<keyword evidence="3" id="KW-0698">rRNA processing</keyword>
<evidence type="ECO:0000256" key="8">
    <source>
        <dbReference type="ARBA" id="ARBA00023242"/>
    </source>
</evidence>
<evidence type="ECO:0000256" key="1">
    <source>
        <dbReference type="ARBA" id="ARBA00004123"/>
    </source>
</evidence>
<dbReference type="SMART" id="SM00490">
    <property type="entry name" value="HELICc"/>
    <property type="match status" value="1"/>
</dbReference>
<keyword evidence="13" id="KW-1185">Reference proteome</keyword>
<evidence type="ECO:0000256" key="9">
    <source>
        <dbReference type="SAM" id="MobiDB-lite"/>
    </source>
</evidence>
<dbReference type="PIRSF" id="PIRSF005198">
    <property type="entry name" value="Antiviral_helicase_SKI2"/>
    <property type="match status" value="1"/>
</dbReference>
<dbReference type="FunFam" id="3.40.50.300:FF:000141">
    <property type="entry name" value="ATP-dependent RNA helicase DOB1"/>
    <property type="match status" value="1"/>
</dbReference>
<dbReference type="Proteomes" id="UP000565441">
    <property type="component" value="Unassembled WGS sequence"/>
</dbReference>
<evidence type="ECO:0000256" key="7">
    <source>
        <dbReference type="ARBA" id="ARBA00022840"/>
    </source>
</evidence>